<feature type="domain" description="Gfo/Idh/MocA-like oxidoreductase N-terminal" evidence="3">
    <location>
        <begin position="6"/>
        <end position="122"/>
    </location>
</feature>
<dbReference type="PANTHER" id="PTHR22604">
    <property type="entry name" value="OXIDOREDUCTASES"/>
    <property type="match status" value="1"/>
</dbReference>
<dbReference type="GO" id="GO:0000166">
    <property type="term" value="F:nucleotide binding"/>
    <property type="evidence" value="ECO:0007669"/>
    <property type="project" value="InterPro"/>
</dbReference>
<proteinExistence type="inferred from homology"/>
<dbReference type="PANTHER" id="PTHR22604:SF105">
    <property type="entry name" value="TRANS-1,2-DIHYDROBENZENE-1,2-DIOL DEHYDROGENASE"/>
    <property type="match status" value="1"/>
</dbReference>
<dbReference type="Gene3D" id="3.30.360.10">
    <property type="entry name" value="Dihydrodipicolinate Reductase, domain 2"/>
    <property type="match status" value="1"/>
</dbReference>
<reference evidence="5 6" key="1">
    <citation type="submission" date="2019-07" db="EMBL/GenBank/DDBJ databases">
        <title>Genomic Encyclopedia of Archaeal and Bacterial Type Strains, Phase II (KMG-II): from individual species to whole genera.</title>
        <authorList>
            <person name="Goeker M."/>
        </authorList>
    </citation>
    <scope>NUCLEOTIDE SEQUENCE [LARGE SCALE GENOMIC DNA]</scope>
    <source>
        <strain evidence="5 6">DSM 17527</strain>
    </source>
</reference>
<dbReference type="GO" id="GO:0016491">
    <property type="term" value="F:oxidoreductase activity"/>
    <property type="evidence" value="ECO:0007669"/>
    <property type="project" value="UniProtKB-KW"/>
</dbReference>
<dbReference type="InterPro" id="IPR036291">
    <property type="entry name" value="NAD(P)-bd_dom_sf"/>
</dbReference>
<dbReference type="SUPFAM" id="SSF51735">
    <property type="entry name" value="NAD(P)-binding Rossmann-fold domains"/>
    <property type="match status" value="1"/>
</dbReference>
<dbReference type="InterPro" id="IPR055170">
    <property type="entry name" value="GFO_IDH_MocA-like_dom"/>
</dbReference>
<dbReference type="AlphaFoldDB" id="A0A5S5C6T3"/>
<name>A0A5S5C6T3_9FLAO</name>
<evidence type="ECO:0000259" key="4">
    <source>
        <dbReference type="Pfam" id="PF22725"/>
    </source>
</evidence>
<evidence type="ECO:0000259" key="3">
    <source>
        <dbReference type="Pfam" id="PF01408"/>
    </source>
</evidence>
<dbReference type="EMBL" id="VNHU01000003">
    <property type="protein sequence ID" value="TYP75125.1"/>
    <property type="molecule type" value="Genomic_DNA"/>
</dbReference>
<dbReference type="OrthoDB" id="9815825at2"/>
<evidence type="ECO:0000256" key="2">
    <source>
        <dbReference type="ARBA" id="ARBA00023002"/>
    </source>
</evidence>
<dbReference type="Pfam" id="PF01408">
    <property type="entry name" value="GFO_IDH_MocA"/>
    <property type="match status" value="1"/>
</dbReference>
<evidence type="ECO:0000256" key="1">
    <source>
        <dbReference type="ARBA" id="ARBA00010928"/>
    </source>
</evidence>
<protein>
    <submittedName>
        <fullName evidence="5">Putative dehydrogenase</fullName>
    </submittedName>
</protein>
<dbReference type="InterPro" id="IPR000683">
    <property type="entry name" value="Gfo/Idh/MocA-like_OxRdtase_N"/>
</dbReference>
<evidence type="ECO:0000313" key="6">
    <source>
        <dbReference type="Proteomes" id="UP000324376"/>
    </source>
</evidence>
<dbReference type="SUPFAM" id="SSF55347">
    <property type="entry name" value="Glyceraldehyde-3-phosphate dehydrogenase-like, C-terminal domain"/>
    <property type="match status" value="1"/>
</dbReference>
<evidence type="ECO:0000313" key="5">
    <source>
        <dbReference type="EMBL" id="TYP75125.1"/>
    </source>
</evidence>
<dbReference type="InterPro" id="IPR050984">
    <property type="entry name" value="Gfo/Idh/MocA_domain"/>
</dbReference>
<comment type="caution">
    <text evidence="5">The sequence shown here is derived from an EMBL/GenBank/DDBJ whole genome shotgun (WGS) entry which is preliminary data.</text>
</comment>
<dbReference type="Proteomes" id="UP000324376">
    <property type="component" value="Unassembled WGS sequence"/>
</dbReference>
<dbReference type="Pfam" id="PF22725">
    <property type="entry name" value="GFO_IDH_MocA_C3"/>
    <property type="match status" value="1"/>
</dbReference>
<organism evidence="5 6">
    <name type="scientific">Aquimarina intermedia</name>
    <dbReference type="NCBI Taxonomy" id="350814"/>
    <lineage>
        <taxon>Bacteria</taxon>
        <taxon>Pseudomonadati</taxon>
        <taxon>Bacteroidota</taxon>
        <taxon>Flavobacteriia</taxon>
        <taxon>Flavobacteriales</taxon>
        <taxon>Flavobacteriaceae</taxon>
        <taxon>Aquimarina</taxon>
    </lineage>
</organism>
<gene>
    <name evidence="5" type="ORF">BD809_103189</name>
</gene>
<dbReference type="RefSeq" id="WP_148782125.1">
    <property type="nucleotide sequence ID" value="NZ_VNHU01000003.1"/>
</dbReference>
<accession>A0A5S5C6T3</accession>
<keyword evidence="2" id="KW-0560">Oxidoreductase</keyword>
<feature type="domain" description="GFO/IDH/MocA-like oxidoreductase" evidence="4">
    <location>
        <begin position="133"/>
        <end position="235"/>
    </location>
</feature>
<keyword evidence="6" id="KW-1185">Reference proteome</keyword>
<comment type="similarity">
    <text evidence="1">Belongs to the Gfo/Idh/MocA family.</text>
</comment>
<dbReference type="Gene3D" id="3.40.50.720">
    <property type="entry name" value="NAD(P)-binding Rossmann-like Domain"/>
    <property type="match status" value="1"/>
</dbReference>
<sequence>MKSKKIRWGILGCGRIAHKFASDLRTVDSAVLQAVASKDENRANTFSETYNATTCYDNYQALVSNPEIDVIYIATPHTFHFEHTLLCLKHKKAVLCEKPMGISIAQVQQMIHLAEQNEVFLMEALWTAFLPHYQFVKELIVSKKYGEILEIKADFGINVAFDTENRLYNKELGGGSLLDIGIYPIFLALDLLGVPKEISAKATIGKTVIDEDCEVELKHNNKVASKLFSSIKKKTTTEAIIKLERAEIVINGRFHEPSSVTVTEGNKYETFNFPVETFGYNFEIEHVNKMLQQGNKESDIMPLSKSLELIATLDTIRKRINLEY</sequence>